<proteinExistence type="inferred from homology"/>
<evidence type="ECO:0000256" key="5">
    <source>
        <dbReference type="ARBA" id="ARBA00022989"/>
    </source>
</evidence>
<keyword evidence="5 7" id="KW-1133">Transmembrane helix</keyword>
<dbReference type="STRING" id="320771.Cflav_PD2789"/>
<sequence length="165" mass="18519">MAKRSSEANHWIKTHGDVILDLIRIYLGVGLILKALYFMTHMDYLLRLTAGEGSMWFAPTILAHYIVVAHLVGGVCLTLGLFTRVAALIQIPVLFAAIFYVHMPNVIASVEARQNAEFAALVLFLLVLFSFYGSGRWSLDYYMSRKSNPDLYRTEIGESEVSNVT</sequence>
<dbReference type="PANTHER" id="PTHR33452">
    <property type="entry name" value="OXIDOREDUCTASE CATD-RELATED"/>
    <property type="match status" value="1"/>
</dbReference>
<evidence type="ECO:0000256" key="3">
    <source>
        <dbReference type="ARBA" id="ARBA00022475"/>
    </source>
</evidence>
<evidence type="ECO:0000256" key="4">
    <source>
        <dbReference type="ARBA" id="ARBA00022692"/>
    </source>
</evidence>
<dbReference type="InterPro" id="IPR032808">
    <property type="entry name" value="DoxX"/>
</dbReference>
<keyword evidence="6 7" id="KW-0472">Membrane</keyword>
<feature type="transmembrane region" description="Helical" evidence="7">
    <location>
        <begin position="85"/>
        <end position="103"/>
    </location>
</feature>
<organism evidence="8 9">
    <name type="scientific">Pedosphaera parvula (strain Ellin514)</name>
    <dbReference type="NCBI Taxonomy" id="320771"/>
    <lineage>
        <taxon>Bacteria</taxon>
        <taxon>Pseudomonadati</taxon>
        <taxon>Verrucomicrobiota</taxon>
        <taxon>Pedosphaerae</taxon>
        <taxon>Pedosphaerales</taxon>
        <taxon>Pedosphaeraceae</taxon>
        <taxon>Pedosphaera</taxon>
    </lineage>
</organism>
<keyword evidence="4 7" id="KW-0812">Transmembrane</keyword>
<dbReference type="OrthoDB" id="327865at2"/>
<name>B9XJV9_PEDPL</name>
<dbReference type="PANTHER" id="PTHR33452:SF1">
    <property type="entry name" value="INNER MEMBRANE PROTEIN YPHA-RELATED"/>
    <property type="match status" value="1"/>
</dbReference>
<accession>B9XJV9</accession>
<feature type="transmembrane region" description="Helical" evidence="7">
    <location>
        <begin position="118"/>
        <end position="139"/>
    </location>
</feature>
<evidence type="ECO:0000256" key="6">
    <source>
        <dbReference type="ARBA" id="ARBA00023136"/>
    </source>
</evidence>
<dbReference type="RefSeq" id="WP_007416102.1">
    <property type="nucleotide sequence ID" value="NZ_ABOX02000023.1"/>
</dbReference>
<evidence type="ECO:0000256" key="1">
    <source>
        <dbReference type="ARBA" id="ARBA00004651"/>
    </source>
</evidence>
<feature type="transmembrane region" description="Helical" evidence="7">
    <location>
        <begin position="21"/>
        <end position="40"/>
    </location>
</feature>
<evidence type="ECO:0000313" key="9">
    <source>
        <dbReference type="Proteomes" id="UP000003688"/>
    </source>
</evidence>
<keyword evidence="3" id="KW-1003">Cell membrane</keyword>
<evidence type="ECO:0000256" key="2">
    <source>
        <dbReference type="ARBA" id="ARBA00006679"/>
    </source>
</evidence>
<feature type="transmembrane region" description="Helical" evidence="7">
    <location>
        <begin position="56"/>
        <end position="78"/>
    </location>
</feature>
<keyword evidence="9" id="KW-1185">Reference proteome</keyword>
<comment type="similarity">
    <text evidence="2">Belongs to the DoxX family.</text>
</comment>
<evidence type="ECO:0000313" key="8">
    <source>
        <dbReference type="EMBL" id="EEF59782.1"/>
    </source>
</evidence>
<dbReference type="Pfam" id="PF07681">
    <property type="entry name" value="DoxX"/>
    <property type="match status" value="1"/>
</dbReference>
<dbReference type="AlphaFoldDB" id="B9XJV9"/>
<comment type="subcellular location">
    <subcellularLocation>
        <location evidence="1">Cell membrane</location>
        <topology evidence="1">Multi-pass membrane protein</topology>
    </subcellularLocation>
</comment>
<protein>
    <submittedName>
        <fullName evidence="8">DoxX family protein</fullName>
    </submittedName>
</protein>
<dbReference type="GO" id="GO:0005886">
    <property type="term" value="C:plasma membrane"/>
    <property type="evidence" value="ECO:0007669"/>
    <property type="project" value="UniProtKB-SubCell"/>
</dbReference>
<dbReference type="EMBL" id="ABOX02000023">
    <property type="protein sequence ID" value="EEF59782.1"/>
    <property type="molecule type" value="Genomic_DNA"/>
</dbReference>
<evidence type="ECO:0000256" key="7">
    <source>
        <dbReference type="SAM" id="Phobius"/>
    </source>
</evidence>
<comment type="caution">
    <text evidence="8">The sequence shown here is derived from an EMBL/GenBank/DDBJ whole genome shotgun (WGS) entry which is preliminary data.</text>
</comment>
<dbReference type="Proteomes" id="UP000003688">
    <property type="component" value="Unassembled WGS sequence"/>
</dbReference>
<gene>
    <name evidence="8" type="ORF">Cflav_PD2789</name>
</gene>
<reference evidence="8 9" key="1">
    <citation type="journal article" date="2011" name="J. Bacteriol.">
        <title>Genome sequence of 'Pedosphaera parvula' Ellin514, an aerobic Verrucomicrobial isolate from pasture soil.</title>
        <authorList>
            <person name="Kant R."/>
            <person name="van Passel M.W."/>
            <person name="Sangwan P."/>
            <person name="Palva A."/>
            <person name="Lucas S."/>
            <person name="Copeland A."/>
            <person name="Lapidus A."/>
            <person name="Glavina Del Rio T."/>
            <person name="Dalin E."/>
            <person name="Tice H."/>
            <person name="Bruce D."/>
            <person name="Goodwin L."/>
            <person name="Pitluck S."/>
            <person name="Chertkov O."/>
            <person name="Larimer F.W."/>
            <person name="Land M.L."/>
            <person name="Hauser L."/>
            <person name="Brettin T.S."/>
            <person name="Detter J.C."/>
            <person name="Han S."/>
            <person name="de Vos W.M."/>
            <person name="Janssen P.H."/>
            <person name="Smidt H."/>
        </authorList>
    </citation>
    <scope>NUCLEOTIDE SEQUENCE [LARGE SCALE GENOMIC DNA]</scope>
    <source>
        <strain evidence="8 9">Ellin514</strain>
    </source>
</reference>
<dbReference type="InterPro" id="IPR051907">
    <property type="entry name" value="DoxX-like_oxidoreductase"/>
</dbReference>